<dbReference type="InterPro" id="IPR011990">
    <property type="entry name" value="TPR-like_helical_dom_sf"/>
</dbReference>
<feature type="repeat" description="PPR" evidence="2">
    <location>
        <begin position="592"/>
        <end position="626"/>
    </location>
</feature>
<evidence type="ECO:0000313" key="4">
    <source>
        <dbReference type="EMBL" id="KAK9748242.1"/>
    </source>
</evidence>
<feature type="repeat" description="PPR" evidence="2">
    <location>
        <begin position="487"/>
        <end position="521"/>
    </location>
</feature>
<reference evidence="4" key="1">
    <citation type="submission" date="2024-03" db="EMBL/GenBank/DDBJ databases">
        <title>WGS assembly of Saponaria officinalis var. Norfolk2.</title>
        <authorList>
            <person name="Jenkins J."/>
            <person name="Shu S."/>
            <person name="Grimwood J."/>
            <person name="Barry K."/>
            <person name="Goodstein D."/>
            <person name="Schmutz J."/>
            <person name="Leebens-Mack J."/>
            <person name="Osbourn A."/>
        </authorList>
    </citation>
    <scope>NUCLEOTIDE SEQUENCE [LARGE SCALE GENOMIC DNA]</scope>
    <source>
        <strain evidence="4">JIC</strain>
    </source>
</reference>
<dbReference type="Pfam" id="PF13041">
    <property type="entry name" value="PPR_2"/>
    <property type="match status" value="3"/>
</dbReference>
<dbReference type="InterPro" id="IPR053343">
    <property type="entry name" value="PSII_mRNA-binding_protein"/>
</dbReference>
<dbReference type="Proteomes" id="UP001443914">
    <property type="component" value="Unassembled WGS sequence"/>
</dbReference>
<dbReference type="EMBL" id="JBDFQZ010000002">
    <property type="protein sequence ID" value="KAK9748242.1"/>
    <property type="molecule type" value="Genomic_DNA"/>
</dbReference>
<dbReference type="PROSITE" id="PS51375">
    <property type="entry name" value="PPR"/>
    <property type="match status" value="7"/>
</dbReference>
<evidence type="ECO:0000313" key="5">
    <source>
        <dbReference type="Proteomes" id="UP001443914"/>
    </source>
</evidence>
<proteinExistence type="predicted"/>
<evidence type="ECO:0000256" key="3">
    <source>
        <dbReference type="SAM" id="MobiDB-lite"/>
    </source>
</evidence>
<organism evidence="4 5">
    <name type="scientific">Saponaria officinalis</name>
    <name type="common">Common soapwort</name>
    <name type="synonym">Lychnis saponaria</name>
    <dbReference type="NCBI Taxonomy" id="3572"/>
    <lineage>
        <taxon>Eukaryota</taxon>
        <taxon>Viridiplantae</taxon>
        <taxon>Streptophyta</taxon>
        <taxon>Embryophyta</taxon>
        <taxon>Tracheophyta</taxon>
        <taxon>Spermatophyta</taxon>
        <taxon>Magnoliopsida</taxon>
        <taxon>eudicotyledons</taxon>
        <taxon>Gunneridae</taxon>
        <taxon>Pentapetalae</taxon>
        <taxon>Caryophyllales</taxon>
        <taxon>Caryophyllaceae</taxon>
        <taxon>Caryophylleae</taxon>
        <taxon>Saponaria</taxon>
    </lineage>
</organism>
<feature type="region of interest" description="Disordered" evidence="3">
    <location>
        <begin position="687"/>
        <end position="731"/>
    </location>
</feature>
<feature type="repeat" description="PPR" evidence="2">
    <location>
        <begin position="248"/>
        <end position="282"/>
    </location>
</feature>
<protein>
    <recommendedName>
        <fullName evidence="6">Pentatricopeptide repeat-containing protein</fullName>
    </recommendedName>
</protein>
<dbReference type="InterPro" id="IPR002885">
    <property type="entry name" value="PPR_rpt"/>
</dbReference>
<dbReference type="AlphaFoldDB" id="A0AAW1MR94"/>
<feature type="repeat" description="PPR" evidence="2">
    <location>
        <begin position="557"/>
        <end position="591"/>
    </location>
</feature>
<dbReference type="Pfam" id="PF01535">
    <property type="entry name" value="PPR"/>
    <property type="match status" value="1"/>
</dbReference>
<feature type="compositionally biased region" description="Basic and acidic residues" evidence="3">
    <location>
        <begin position="719"/>
        <end position="731"/>
    </location>
</feature>
<gene>
    <name evidence="4" type="ORF">RND81_02G045300</name>
</gene>
<name>A0AAW1MR94_SAPOF</name>
<evidence type="ECO:0008006" key="6">
    <source>
        <dbReference type="Google" id="ProtNLM"/>
    </source>
</evidence>
<dbReference type="Gene3D" id="1.25.40.10">
    <property type="entry name" value="Tetratricopeptide repeat domain"/>
    <property type="match status" value="4"/>
</dbReference>
<dbReference type="PANTHER" id="PTHR47940">
    <property type="entry name" value="OS12G0283900 PROTEIN"/>
    <property type="match status" value="1"/>
</dbReference>
<evidence type="ECO:0000256" key="1">
    <source>
        <dbReference type="ARBA" id="ARBA00022737"/>
    </source>
</evidence>
<feature type="repeat" description="PPR" evidence="2">
    <location>
        <begin position="452"/>
        <end position="486"/>
    </location>
</feature>
<comment type="caution">
    <text evidence="4">The sequence shown here is derived from an EMBL/GenBank/DDBJ whole genome shotgun (WGS) entry which is preliminary data.</text>
</comment>
<accession>A0AAW1MR94</accession>
<dbReference type="PANTHER" id="PTHR47940:SF1">
    <property type="entry name" value="PROTEIN LOW PHOTOSYNTHETIC EFFICIENCY 1, CHLOROPLASTIC"/>
    <property type="match status" value="1"/>
</dbReference>
<dbReference type="NCBIfam" id="TIGR00756">
    <property type="entry name" value="PPR"/>
    <property type="match status" value="4"/>
</dbReference>
<sequence>MQVSSILSFQGTVLQLPQIGFQLNSASFDCTSREIIRKRNLGFRVSTNYFVQNTIRVYNRRLFVSLRGRLINGNLDSGLEEPFTNVSDLGELHLSENVGSNADKESIDDVDNVVDETLEDNLRSSENVTRDGSELEGEKTPRVDVLALSRKLQLAKSLDDVEWVLKDEGMLPLQVFSSMIRIFGREKRLDPAMAVVAWLKKKHNENDEFDAPNLFIYNSLLGAVKKSRGFDKVEMIMNDISEAGFSPSVVTYNTLMGIYLDDDRASEALKLFDDMQQNGLPLSPASYSMAMLTYRKMEDGNGALRLYVGMREKFMNGELKNCDNEDWETEFSKFKDFASRVCYQVMRTWLVKDGNLTTDVLKLLIEMDKVGISPTNLEYERLIWACTREEHYTVAKELYNRIRERRSGISLSACNHLIWLMGKAKKWWAALEVFENLLEFGPKPNSMSYELIVAHFNVLLSAARKRGIWRWGIQLLEKMEAKGLKPRSREWNAVLVACAKAAETSAAVEIFKKMVERGEKPTEVSYGALLSALEKGKMYDEAIRVWEHMRKVGIEPNQYSYTIMASVYVGLENFNLVENIIKEMVSTGIDPTVVTFNAIISVCSRNGLGGEAYEWFQRMKAMNIDPNEITYEMLIYGLANDGKPRLAYDAYLRAVNEGLTLSYRAYDAVIQSSQDYGATIDVTALGPRPLGQTKNGITRNDFAEPGNDDETPRRRKPVNKREIHAEQPTDG</sequence>
<keyword evidence="5" id="KW-1185">Reference proteome</keyword>
<keyword evidence="1" id="KW-0677">Repeat</keyword>
<evidence type="ECO:0000256" key="2">
    <source>
        <dbReference type="PROSITE-ProRule" id="PRU00708"/>
    </source>
</evidence>
<feature type="repeat" description="PPR" evidence="2">
    <location>
        <begin position="213"/>
        <end position="247"/>
    </location>
</feature>
<feature type="repeat" description="PPR" evidence="2">
    <location>
        <begin position="522"/>
        <end position="556"/>
    </location>
</feature>
<dbReference type="SUPFAM" id="SSF48452">
    <property type="entry name" value="TPR-like"/>
    <property type="match status" value="1"/>
</dbReference>